<organism evidence="2 3">
    <name type="scientific">Halioglobus maricola</name>
    <dbReference type="NCBI Taxonomy" id="2601894"/>
    <lineage>
        <taxon>Bacteria</taxon>
        <taxon>Pseudomonadati</taxon>
        <taxon>Pseudomonadota</taxon>
        <taxon>Gammaproteobacteria</taxon>
        <taxon>Cellvibrionales</taxon>
        <taxon>Halieaceae</taxon>
        <taxon>Halioglobus</taxon>
    </lineage>
</organism>
<protein>
    <recommendedName>
        <fullName evidence="4">AAA family ATPase</fullName>
    </recommendedName>
</protein>
<evidence type="ECO:0000256" key="1">
    <source>
        <dbReference type="SAM" id="Coils"/>
    </source>
</evidence>
<dbReference type="EMBL" id="CP036422">
    <property type="protein sequence ID" value="QFU75926.1"/>
    <property type="molecule type" value="Genomic_DNA"/>
</dbReference>
<dbReference type="AlphaFoldDB" id="A0A5P9NKB7"/>
<evidence type="ECO:0000313" key="2">
    <source>
        <dbReference type="EMBL" id="QFU75926.1"/>
    </source>
</evidence>
<dbReference type="PANTHER" id="PTHR32182:SF0">
    <property type="entry name" value="DNA REPLICATION AND REPAIR PROTEIN RECF"/>
    <property type="match status" value="1"/>
</dbReference>
<dbReference type="Pfam" id="PF13555">
    <property type="entry name" value="AAA_29"/>
    <property type="match status" value="1"/>
</dbReference>
<keyword evidence="3" id="KW-1185">Reference proteome</keyword>
<dbReference type="InterPro" id="IPR027417">
    <property type="entry name" value="P-loop_NTPase"/>
</dbReference>
<gene>
    <name evidence="2" type="ORF">EY643_09780</name>
</gene>
<keyword evidence="1" id="KW-0175">Coiled coil</keyword>
<dbReference type="SUPFAM" id="SSF52540">
    <property type="entry name" value="P-loop containing nucleoside triphosphate hydrolases"/>
    <property type="match status" value="1"/>
</dbReference>
<feature type="coiled-coil region" evidence="1">
    <location>
        <begin position="758"/>
        <end position="823"/>
    </location>
</feature>
<dbReference type="Proteomes" id="UP000326287">
    <property type="component" value="Chromosome"/>
</dbReference>
<name>A0A5P9NKB7_9GAMM</name>
<evidence type="ECO:0008006" key="4">
    <source>
        <dbReference type="Google" id="ProtNLM"/>
    </source>
</evidence>
<evidence type="ECO:0000313" key="3">
    <source>
        <dbReference type="Proteomes" id="UP000326287"/>
    </source>
</evidence>
<dbReference type="KEGG" id="halc:EY643_09780"/>
<reference evidence="2 3" key="1">
    <citation type="submission" date="2019-02" db="EMBL/GenBank/DDBJ databases">
        <authorList>
            <person name="Li S.-H."/>
        </authorList>
    </citation>
    <scope>NUCLEOTIDE SEQUENCE [LARGE SCALE GENOMIC DNA]</scope>
    <source>
        <strain evidence="2 3">IMCC14385</strain>
    </source>
</reference>
<dbReference type="GO" id="GO:0006302">
    <property type="term" value="P:double-strand break repair"/>
    <property type="evidence" value="ECO:0007669"/>
    <property type="project" value="TreeGrafter"/>
</dbReference>
<dbReference type="RefSeq" id="WP_152662032.1">
    <property type="nucleotide sequence ID" value="NZ_CP036422.1"/>
</dbReference>
<accession>A0A5P9NKB7</accession>
<proteinExistence type="predicted"/>
<dbReference type="GO" id="GO:0000731">
    <property type="term" value="P:DNA synthesis involved in DNA repair"/>
    <property type="evidence" value="ECO:0007669"/>
    <property type="project" value="TreeGrafter"/>
</dbReference>
<dbReference type="OrthoDB" id="174137at2"/>
<dbReference type="PANTHER" id="PTHR32182">
    <property type="entry name" value="DNA REPLICATION AND REPAIR PROTEIN RECF"/>
    <property type="match status" value="1"/>
</dbReference>
<sequence length="1213" mass="137180">MFCKRIIYVNWGNIPNMECDFGPINLFSGGNGSGKTTAADGLQSLMTAAYENLYNYNPGQDETTQRGRGGKQVRTLASYVMGCDDGSYSRLRMTDGYIAGIFHPTQGESAEPFTAVMCVRAKLDESTSPKQARQEEIKFLIVPGHELSLDHFILEEKIGKTVVTFERVDQSLQIKLGKSAVEVYDKKGQYLRRLYGAFKGSSSAVSDREAKHAARTFSNFMAYKPVKSISEFVANQILEPKDISDDIRQVAELMKTIHGMEEETRTINDAIVNLDNALSSSESYIASWLDLCVTEYAEVARQNKVKQGDYLAAKDQQRNNEQSISEMQRDIEQSIEKRKHVHSQLVEFEAQRRGIDTLKTKDELDKSIEFIKGRLTGVAGPFLTQNQKFGKNHTAAKELSSKLKQTSLGVDIPYVDTAGFNRLLKQVIDGPADSNIDAQQLFTKDWVNIASLEHSLDEVVNLESTHNAFAAMLSDNERDGSTKNLRDQVLSLHGTKHGQMARVEEQVRSKEKEIQKLQGHTVSYPPHISAAVEAIEKQCPSAKPVVLCDYIEVSDPKWQMAIEGYMGGARFSILVEPDYEADAIRLVRSLKGRRNSAKIIQGRKAQNDAQRKCSEPGSILDVMTFTHKYAEYFVQASYGNLLRVSNENELKDQRRAVTPDGLGSGNYSMFRCDISDGELVFGQGARERALIAKNNELKQLSGQLELVSAEYHRVGRIKDLMDQVRPIHCTSMINEMLSLYRDLQAAEYQLESLDLSDFEELEERLEALNSEHEAIDQSIQALNKTLGNHQKESTTLKEKVERLADEKEKLEEEQGTKEELVVKAAQIYPSHDASQRLVHADAQAAQAGSDFDFSDVIERAKADLEKFDRDLYYQVSAHNQNSNSYNVIVFPENFGPKHDDTYFKKIVGLKTEIEVVNNILNNNVLVGKQEKLGELKESFNTAFVTNLCHSIYQAINDGRRLLDDLNSELDNHVFGTDKERFSFAYKWVPEFYDFYRFFKEIIEIPSLGDGTTLFDAELSDKSIEVRDRLMSMLLDKDTQFALRELERISDYRNYRHYEIYKTPENKEQIALSTYGTGSGGQLETPAYIIRSAAVTSAFKFNEGNAHCRMVLVDEAFSKMDETRSREVINYLTEALGLQLIFIMPTSKSGPFLDLISNQVVFSKCPSEEKIGELETQVLVDRKTCNKDKIKALWANHRKTVSQQVMLDFMEDVV</sequence>
<dbReference type="Pfam" id="PF13558">
    <property type="entry name" value="SbcC_Walker_B"/>
    <property type="match status" value="1"/>
</dbReference>